<keyword evidence="1" id="KW-1133">Transmembrane helix</keyword>
<proteinExistence type="predicted"/>
<keyword evidence="1" id="KW-0472">Membrane</keyword>
<dbReference type="AlphaFoldDB" id="A0A9D4WCS6"/>
<keyword evidence="1" id="KW-0812">Transmembrane</keyword>
<protein>
    <submittedName>
        <fullName evidence="2">Uncharacterized protein</fullName>
    </submittedName>
</protein>
<dbReference type="EMBL" id="JAMSHJ010000006">
    <property type="protein sequence ID" value="KAI5399109.1"/>
    <property type="molecule type" value="Genomic_DNA"/>
</dbReference>
<evidence type="ECO:0000313" key="3">
    <source>
        <dbReference type="Proteomes" id="UP001058974"/>
    </source>
</evidence>
<feature type="transmembrane region" description="Helical" evidence="1">
    <location>
        <begin position="52"/>
        <end position="70"/>
    </location>
</feature>
<dbReference type="Proteomes" id="UP001058974">
    <property type="component" value="Chromosome 6"/>
</dbReference>
<sequence length="194" mass="23097">MFIHNTTEITVFILSGAIELQYRVTNLRTRTRPIYRILITTRTTRTRYYKRFSLVQIFWILLLMMIERMIPIQVRVRWSNRWWIRIINMTTSLNRIFIIFVGEINLSFFAAYFSSFFVISSSSFFSSVESTKPNTNTFPRITNLRSPFSPRTLPDSSVEIFPLFFHRLFNSFINCSTKNPNETTITPSSMRKKK</sequence>
<gene>
    <name evidence="2" type="ORF">KIW84_064473</name>
</gene>
<name>A0A9D4WCS6_PEA</name>
<organism evidence="2 3">
    <name type="scientific">Pisum sativum</name>
    <name type="common">Garden pea</name>
    <name type="synonym">Lathyrus oleraceus</name>
    <dbReference type="NCBI Taxonomy" id="3888"/>
    <lineage>
        <taxon>Eukaryota</taxon>
        <taxon>Viridiplantae</taxon>
        <taxon>Streptophyta</taxon>
        <taxon>Embryophyta</taxon>
        <taxon>Tracheophyta</taxon>
        <taxon>Spermatophyta</taxon>
        <taxon>Magnoliopsida</taxon>
        <taxon>eudicotyledons</taxon>
        <taxon>Gunneridae</taxon>
        <taxon>Pentapetalae</taxon>
        <taxon>rosids</taxon>
        <taxon>fabids</taxon>
        <taxon>Fabales</taxon>
        <taxon>Fabaceae</taxon>
        <taxon>Papilionoideae</taxon>
        <taxon>50 kb inversion clade</taxon>
        <taxon>NPAAA clade</taxon>
        <taxon>Hologalegina</taxon>
        <taxon>IRL clade</taxon>
        <taxon>Fabeae</taxon>
        <taxon>Lathyrus</taxon>
    </lineage>
</organism>
<evidence type="ECO:0000256" key="1">
    <source>
        <dbReference type="SAM" id="Phobius"/>
    </source>
</evidence>
<comment type="caution">
    <text evidence="2">The sequence shown here is derived from an EMBL/GenBank/DDBJ whole genome shotgun (WGS) entry which is preliminary data.</text>
</comment>
<accession>A0A9D4WCS6</accession>
<evidence type="ECO:0000313" key="2">
    <source>
        <dbReference type="EMBL" id="KAI5399109.1"/>
    </source>
</evidence>
<reference evidence="2 3" key="1">
    <citation type="journal article" date="2022" name="Nat. Genet.">
        <title>Improved pea reference genome and pan-genome highlight genomic features and evolutionary characteristics.</title>
        <authorList>
            <person name="Yang T."/>
            <person name="Liu R."/>
            <person name="Luo Y."/>
            <person name="Hu S."/>
            <person name="Wang D."/>
            <person name="Wang C."/>
            <person name="Pandey M.K."/>
            <person name="Ge S."/>
            <person name="Xu Q."/>
            <person name="Li N."/>
            <person name="Li G."/>
            <person name="Huang Y."/>
            <person name="Saxena R.K."/>
            <person name="Ji Y."/>
            <person name="Li M."/>
            <person name="Yan X."/>
            <person name="He Y."/>
            <person name="Liu Y."/>
            <person name="Wang X."/>
            <person name="Xiang C."/>
            <person name="Varshney R.K."/>
            <person name="Ding H."/>
            <person name="Gao S."/>
            <person name="Zong X."/>
        </authorList>
    </citation>
    <scope>NUCLEOTIDE SEQUENCE [LARGE SCALE GENOMIC DNA]</scope>
    <source>
        <strain evidence="2 3">cv. Zhongwan 6</strain>
    </source>
</reference>
<keyword evidence="3" id="KW-1185">Reference proteome</keyword>
<dbReference type="Gramene" id="Psat06G0447300-T1">
    <property type="protein sequence ID" value="KAI5399109.1"/>
    <property type="gene ID" value="KIW84_064473"/>
</dbReference>